<dbReference type="Proteomes" id="UP001431209">
    <property type="component" value="Unassembled WGS sequence"/>
</dbReference>
<dbReference type="AlphaFoldDB" id="A0AAW2YV96"/>
<dbReference type="InterPro" id="IPR029058">
    <property type="entry name" value="AB_hydrolase_fold"/>
</dbReference>
<keyword evidence="4" id="KW-1185">Reference proteome</keyword>
<accession>A0AAW2YV96</accession>
<keyword evidence="2" id="KW-0732">Signal</keyword>
<name>A0AAW2YV96_9EUKA</name>
<protein>
    <submittedName>
        <fullName evidence="3">PPE1</fullName>
    </submittedName>
</protein>
<dbReference type="Gene3D" id="3.40.50.1820">
    <property type="entry name" value="alpha/beta hydrolase"/>
    <property type="match status" value="2"/>
</dbReference>
<keyword evidence="1" id="KW-1133">Transmembrane helix</keyword>
<evidence type="ECO:0000256" key="1">
    <source>
        <dbReference type="SAM" id="Phobius"/>
    </source>
</evidence>
<organism evidence="3 4">
    <name type="scientific">Acrasis kona</name>
    <dbReference type="NCBI Taxonomy" id="1008807"/>
    <lineage>
        <taxon>Eukaryota</taxon>
        <taxon>Discoba</taxon>
        <taxon>Heterolobosea</taxon>
        <taxon>Tetramitia</taxon>
        <taxon>Eutetramitia</taxon>
        <taxon>Acrasidae</taxon>
        <taxon>Acrasis</taxon>
    </lineage>
</organism>
<dbReference type="SUPFAM" id="SSF53474">
    <property type="entry name" value="alpha/beta-Hydrolases"/>
    <property type="match status" value="1"/>
</dbReference>
<sequence>MATPIYTLLLIIAVCIVSASASLTWTECETITDTTPKQNVERSHRAMTEKAYGLEEGSLRNKESDSEFMKSVNDIIMRRSSFSIGGKRPNTLKRVDVPAGVKTLCTIRSVPYHQTNVFRNRTVAIPIDHFAKKYVHLPTQAYKGSIFLLQGGPGAGGEALEPLGLKLWSHFNGQYDIIIPDHRGTARSSPEQCYGDTEATFIRCQKLDPYNYDGLTTDDAAMDTITLMQEIKKSEPSGEILLYGVSYGTFVSERILNMIETLDIKDLVSAVVLDGICGGDYCDFTKADEGQEETALAFLDYCRRDATCSSKLGTTNEEILSNLRKTYQSANQCAKLFEGKLKILFASLLTDNVARLLIPAFVHRINRCTGTDNAAIIVMLLNFVQTQLSEVEGSVGYPLSFPVNINIGVSELKGRYGSPEKADAFRKSCNMCSGGSYLYPSIYKKGYIPYPESKFAKTLTTNIPLLLLNGDLDPQTSISSAEKYYESIKSTTPYSRFIKFPGVVHYVTGRSPMASDVNQHCGFNIVADFFKKKDANGTDTSCLNDLLLVPFGGYSYTDENIAMNMYDGFGLTRSQYIKFVLTILAVITTVLACCTCCCLCFCWICTCGPFKRKFTPLPPVVIEDNAIPLADMRVTGRETEPDVSN</sequence>
<feature type="chain" id="PRO_5043957646" evidence="2">
    <location>
        <begin position="22"/>
        <end position="645"/>
    </location>
</feature>
<feature type="signal peptide" evidence="2">
    <location>
        <begin position="1"/>
        <end position="21"/>
    </location>
</feature>
<evidence type="ECO:0000313" key="3">
    <source>
        <dbReference type="EMBL" id="KAL0480157.1"/>
    </source>
</evidence>
<feature type="transmembrane region" description="Helical" evidence="1">
    <location>
        <begin position="579"/>
        <end position="604"/>
    </location>
</feature>
<evidence type="ECO:0000256" key="2">
    <source>
        <dbReference type="SAM" id="SignalP"/>
    </source>
</evidence>
<gene>
    <name evidence="3" type="ORF">AKO1_007240</name>
</gene>
<reference evidence="3 4" key="1">
    <citation type="submission" date="2024-03" db="EMBL/GenBank/DDBJ databases">
        <title>The Acrasis kona genome and developmental transcriptomes reveal deep origins of eukaryotic multicellular pathways.</title>
        <authorList>
            <person name="Sheikh S."/>
            <person name="Fu C.-J."/>
            <person name="Brown M.W."/>
            <person name="Baldauf S.L."/>
        </authorList>
    </citation>
    <scope>NUCLEOTIDE SEQUENCE [LARGE SCALE GENOMIC DNA]</scope>
    <source>
        <strain evidence="3 4">ATCC MYA-3509</strain>
    </source>
</reference>
<comment type="caution">
    <text evidence="3">The sequence shown here is derived from an EMBL/GenBank/DDBJ whole genome shotgun (WGS) entry which is preliminary data.</text>
</comment>
<evidence type="ECO:0000313" key="4">
    <source>
        <dbReference type="Proteomes" id="UP001431209"/>
    </source>
</evidence>
<dbReference type="EMBL" id="JAOPGA020000634">
    <property type="protein sequence ID" value="KAL0480157.1"/>
    <property type="molecule type" value="Genomic_DNA"/>
</dbReference>
<proteinExistence type="predicted"/>
<keyword evidence="1" id="KW-0812">Transmembrane</keyword>
<keyword evidence="1" id="KW-0472">Membrane</keyword>